<dbReference type="Proteomes" id="UP000284219">
    <property type="component" value="Unassembled WGS sequence"/>
</dbReference>
<evidence type="ECO:0000313" key="2">
    <source>
        <dbReference type="Proteomes" id="UP000284219"/>
    </source>
</evidence>
<name>A0A419SH42_9BACL</name>
<dbReference type="AlphaFoldDB" id="A0A419SH42"/>
<protein>
    <submittedName>
        <fullName evidence="1">Uncharacterized protein</fullName>
    </submittedName>
</protein>
<sequence length="65" mass="7088">MESCLVGDQFVGGQSLLGGGRRWGERLLLQGGGTISGRGRVAFLVVGTSRFLKWVNFEASSYLFY</sequence>
<reference evidence="1 2" key="1">
    <citation type="submission" date="2016-08" db="EMBL/GenBank/DDBJ databases">
        <title>Novel Firmicute Genomes.</title>
        <authorList>
            <person name="Poppleton D.I."/>
            <person name="Gribaldo S."/>
        </authorList>
    </citation>
    <scope>NUCLEOTIDE SEQUENCE [LARGE SCALE GENOMIC DNA]</scope>
    <source>
        <strain evidence="1 2">RAOx-1</strain>
    </source>
</reference>
<dbReference type="EMBL" id="MCHY01000009">
    <property type="protein sequence ID" value="RKD23131.1"/>
    <property type="molecule type" value="Genomic_DNA"/>
</dbReference>
<evidence type="ECO:0000313" key="1">
    <source>
        <dbReference type="EMBL" id="RKD23131.1"/>
    </source>
</evidence>
<comment type="caution">
    <text evidence="1">The sequence shown here is derived from an EMBL/GenBank/DDBJ whole genome shotgun (WGS) entry which is preliminary data.</text>
</comment>
<gene>
    <name evidence="1" type="ORF">BEP19_13000</name>
</gene>
<proteinExistence type="predicted"/>
<keyword evidence="2" id="KW-1185">Reference proteome</keyword>
<accession>A0A419SH42</accession>
<organism evidence="1 2">
    <name type="scientific">Ammoniphilus oxalaticus</name>
    <dbReference type="NCBI Taxonomy" id="66863"/>
    <lineage>
        <taxon>Bacteria</taxon>
        <taxon>Bacillati</taxon>
        <taxon>Bacillota</taxon>
        <taxon>Bacilli</taxon>
        <taxon>Bacillales</taxon>
        <taxon>Paenibacillaceae</taxon>
        <taxon>Aneurinibacillus group</taxon>
        <taxon>Ammoniphilus</taxon>
    </lineage>
</organism>
<dbReference type="RefSeq" id="WP_120190620.1">
    <property type="nucleotide sequence ID" value="NZ_MCHY01000009.1"/>
</dbReference>